<dbReference type="Proteomes" id="UP000001307">
    <property type="component" value="Unassembled WGS sequence"/>
</dbReference>
<name>E4XEI7_OIKDI</name>
<dbReference type="InParanoid" id="E4XEI7"/>
<dbReference type="AlphaFoldDB" id="E4XEI7"/>
<protein>
    <submittedName>
        <fullName evidence="1">Uncharacterized protein</fullName>
    </submittedName>
</protein>
<evidence type="ECO:0000313" key="3">
    <source>
        <dbReference type="Proteomes" id="UP000001307"/>
    </source>
</evidence>
<evidence type="ECO:0000313" key="1">
    <source>
        <dbReference type="EMBL" id="CBY09590.1"/>
    </source>
</evidence>
<evidence type="ECO:0000313" key="2">
    <source>
        <dbReference type="EMBL" id="CBY30551.1"/>
    </source>
</evidence>
<sequence>MPKHQFVEAAVEFLAKVFPSCVGPSAVSQEKAVTIESGPAQVDVRQ</sequence>
<dbReference type="Proteomes" id="UP000011014">
    <property type="component" value="Unassembled WGS sequence"/>
</dbReference>
<dbReference type="EMBL" id="FN653041">
    <property type="protein sequence ID" value="CBY09590.1"/>
    <property type="molecule type" value="Genomic_DNA"/>
</dbReference>
<dbReference type="EMBL" id="FN654278">
    <property type="protein sequence ID" value="CBY30551.1"/>
    <property type="molecule type" value="Genomic_DNA"/>
</dbReference>
<reference evidence="1" key="1">
    <citation type="journal article" date="2010" name="Science">
        <title>Plasticity of animal genome architecture unmasked by rapid evolution of a pelagic tunicate.</title>
        <authorList>
            <person name="Denoeud F."/>
            <person name="Henriet S."/>
            <person name="Mungpakdee S."/>
            <person name="Aury J.M."/>
            <person name="Da Silva C."/>
            <person name="Brinkmann H."/>
            <person name="Mikhaleva J."/>
            <person name="Olsen L.C."/>
            <person name="Jubin C."/>
            <person name="Canestro C."/>
            <person name="Bouquet J.M."/>
            <person name="Danks G."/>
            <person name="Poulain J."/>
            <person name="Campsteijn C."/>
            <person name="Adamski M."/>
            <person name="Cross I."/>
            <person name="Yadetie F."/>
            <person name="Muffato M."/>
            <person name="Louis A."/>
            <person name="Butcher S."/>
            <person name="Tsagkogeorga G."/>
            <person name="Konrad A."/>
            <person name="Singh S."/>
            <person name="Jensen M.F."/>
            <person name="Cong E.H."/>
            <person name="Eikeseth-Otteraa H."/>
            <person name="Noel B."/>
            <person name="Anthouard V."/>
            <person name="Porcel B.M."/>
            <person name="Kachouri-Lafond R."/>
            <person name="Nishino A."/>
            <person name="Ugolini M."/>
            <person name="Chourrout P."/>
            <person name="Nishida H."/>
            <person name="Aasland R."/>
            <person name="Huzurbazar S."/>
            <person name="Westhof E."/>
            <person name="Delsuc F."/>
            <person name="Lehrach H."/>
            <person name="Reinhardt R."/>
            <person name="Weissenbach J."/>
            <person name="Roy S.W."/>
            <person name="Artiguenave F."/>
            <person name="Postlethwait J.H."/>
            <person name="Manak J.R."/>
            <person name="Thompson E.M."/>
            <person name="Jaillon O."/>
            <person name="Du Pasquier L."/>
            <person name="Boudinot P."/>
            <person name="Liberles D.A."/>
            <person name="Volff J.N."/>
            <person name="Philippe H."/>
            <person name="Lenhard B."/>
            <person name="Roest Crollius H."/>
            <person name="Wincker P."/>
            <person name="Chourrout D."/>
        </authorList>
    </citation>
    <scope>NUCLEOTIDE SEQUENCE [LARGE SCALE GENOMIC DNA]</scope>
</reference>
<accession>E4XEI7</accession>
<organism evidence="1">
    <name type="scientific">Oikopleura dioica</name>
    <name type="common">Tunicate</name>
    <dbReference type="NCBI Taxonomy" id="34765"/>
    <lineage>
        <taxon>Eukaryota</taxon>
        <taxon>Metazoa</taxon>
        <taxon>Chordata</taxon>
        <taxon>Tunicata</taxon>
        <taxon>Appendicularia</taxon>
        <taxon>Copelata</taxon>
        <taxon>Oikopleuridae</taxon>
        <taxon>Oikopleura</taxon>
    </lineage>
</organism>
<gene>
    <name evidence="1" type="ORF">GSOID_T00008595001</name>
    <name evidence="2" type="ORF">GSOID_T00018423001</name>
</gene>
<proteinExistence type="predicted"/>
<keyword evidence="3" id="KW-1185">Reference proteome</keyword>